<comment type="caution">
    <text evidence="1">The sequence shown here is derived from an EMBL/GenBank/DDBJ whole genome shotgun (WGS) entry which is preliminary data.</text>
</comment>
<protein>
    <submittedName>
        <fullName evidence="1">Uncharacterized protein</fullName>
    </submittedName>
</protein>
<dbReference type="AlphaFoldDB" id="A0A7V0T612"/>
<dbReference type="SUPFAM" id="SSF88713">
    <property type="entry name" value="Glycoside hydrolase/deacetylase"/>
    <property type="match status" value="1"/>
</dbReference>
<reference evidence="1" key="1">
    <citation type="journal article" date="2020" name="mSystems">
        <title>Genome- and Community-Level Interaction Insights into Carbon Utilization and Element Cycling Functions of Hydrothermarchaeota in Hydrothermal Sediment.</title>
        <authorList>
            <person name="Zhou Z."/>
            <person name="Liu Y."/>
            <person name="Xu W."/>
            <person name="Pan J."/>
            <person name="Luo Z.H."/>
            <person name="Li M."/>
        </authorList>
    </citation>
    <scope>NUCLEOTIDE SEQUENCE [LARGE SCALE GENOMIC DNA]</scope>
    <source>
        <strain evidence="1">SpSt-1182</strain>
    </source>
</reference>
<dbReference type="GO" id="GO:0005975">
    <property type="term" value="P:carbohydrate metabolic process"/>
    <property type="evidence" value="ECO:0007669"/>
    <property type="project" value="InterPro"/>
</dbReference>
<name>A0A7V0T612_UNCW3</name>
<sequence>MSVASGAGRGACGPVFPFAAAAVLLLAGCGVSGEAGRPEGALVYPRVLFLTTGSDGAGMLPSGANICLETFNTLGAFAGIADKSVLLDRGRLDSTRIIVAPTVAGYHDADRVFSLSFLDSASMVNLAEWVRAGGILVAGENIGRNALDGEDRVASGNLLEEREWPLAPVFGYAMREANVAGFRLMKEPGAALLEDYPDSLSRPFEEAWLLVPVDSTRGEGFQVLANWTDGRTVLPGVTANAFGRGWGILAPYFMLLQPTIDGGAGDIPAIASFYRRVFALALGAGPEVCINPWPGAYRSALAVSLNEGGDLLPDGTGLQRMLADLFTGSGLQEVDVFVTGRVPVATLDYLRAEPRVRLASLSFSHPHFRDLDHCRTVWELARLEDFLRVSVRGFRFPYSERTAAGVFLLDRRGYRYDSSIFIDHAAGFVGALFPYNLPVWVRGQYCLVSDVLELSPALDDREFYGPAASAAGYDEPGQARDARRMAARLESVWHDLVRDRRGMLVLSLHSAFSGHSELTLAPVTGFLAEAAAQGDAWLTSLERIADWWDTRQRVDIRVSSSPDRTVLFFTNRNREPVNGLTVRLGEPGLCVRARGVKLTRVERTEEDGEFVYLSFDLATTAELEVYR</sequence>
<dbReference type="EMBL" id="DSBX01000226">
    <property type="protein sequence ID" value="HDQ99839.1"/>
    <property type="molecule type" value="Genomic_DNA"/>
</dbReference>
<dbReference type="InterPro" id="IPR011330">
    <property type="entry name" value="Glyco_hydro/deAcase_b/a-brl"/>
</dbReference>
<organism evidence="1">
    <name type="scientific">candidate division WOR-3 bacterium</name>
    <dbReference type="NCBI Taxonomy" id="2052148"/>
    <lineage>
        <taxon>Bacteria</taxon>
        <taxon>Bacteria division WOR-3</taxon>
    </lineage>
</organism>
<dbReference type="InterPro" id="IPR029062">
    <property type="entry name" value="Class_I_gatase-like"/>
</dbReference>
<proteinExistence type="predicted"/>
<dbReference type="Gene3D" id="3.20.20.370">
    <property type="entry name" value="Glycoside hydrolase/deacetylase"/>
    <property type="match status" value="1"/>
</dbReference>
<dbReference type="Proteomes" id="UP000885672">
    <property type="component" value="Unassembled WGS sequence"/>
</dbReference>
<dbReference type="Gene3D" id="3.40.50.880">
    <property type="match status" value="1"/>
</dbReference>
<gene>
    <name evidence="1" type="ORF">ENN51_06105</name>
</gene>
<accession>A0A7V0T612</accession>
<evidence type="ECO:0000313" key="1">
    <source>
        <dbReference type="EMBL" id="HDQ99839.1"/>
    </source>
</evidence>